<sequence>MAVEVQFLFWPSVILSVVGSIVLTAVFYFLSKRNSSQSYDDFYDGNNEYNDHEHNDHEYDEYRKNDRFDSNDGDSSSEDFDSQSQIKTGGVILIGPIPIAFGNGGIRFDKKNFKYALLFFLIAVLVYLMMVWIISK</sequence>
<evidence type="ECO:0000256" key="2">
    <source>
        <dbReference type="SAM" id="Phobius"/>
    </source>
</evidence>
<keyword evidence="2" id="KW-1133">Transmembrane helix</keyword>
<dbReference type="Proteomes" id="UP001271789">
    <property type="component" value="Unassembled WGS sequence"/>
</dbReference>
<feature type="compositionally biased region" description="Acidic residues" evidence="1">
    <location>
        <begin position="71"/>
        <end position="81"/>
    </location>
</feature>
<dbReference type="InterPro" id="IPR002849">
    <property type="entry name" value="DUF131"/>
</dbReference>
<keyword evidence="2" id="KW-0812">Transmembrane</keyword>
<evidence type="ECO:0000256" key="1">
    <source>
        <dbReference type="SAM" id="MobiDB-lite"/>
    </source>
</evidence>
<dbReference type="Pfam" id="PF01998">
    <property type="entry name" value="DUF131"/>
    <property type="match status" value="1"/>
</dbReference>
<organism evidence="3 4">
    <name type="scientific">Methanolapillus africanus</name>
    <dbReference type="NCBI Taxonomy" id="3028297"/>
    <lineage>
        <taxon>Archaea</taxon>
        <taxon>Methanobacteriati</taxon>
        <taxon>Methanobacteriota</taxon>
        <taxon>Stenosarchaea group</taxon>
        <taxon>Methanomicrobia</taxon>
        <taxon>Methanosarcinales</taxon>
        <taxon>Methanosarcinaceae</taxon>
        <taxon>Methanolapillus</taxon>
    </lineage>
</organism>
<proteinExistence type="predicted"/>
<accession>A0AAE4MJ50</accession>
<evidence type="ECO:0000313" key="3">
    <source>
        <dbReference type="EMBL" id="MDV0447089.1"/>
    </source>
</evidence>
<dbReference type="NCBIfam" id="TIGR00304">
    <property type="entry name" value="TIGR00304 family membrane protein"/>
    <property type="match status" value="1"/>
</dbReference>
<dbReference type="RefSeq" id="WP_338099507.1">
    <property type="nucleotide sequence ID" value="NZ_JAWDKD010000018.1"/>
</dbReference>
<feature type="region of interest" description="Disordered" evidence="1">
    <location>
        <begin position="63"/>
        <end position="83"/>
    </location>
</feature>
<evidence type="ECO:0000313" key="4">
    <source>
        <dbReference type="Proteomes" id="UP001271789"/>
    </source>
</evidence>
<feature type="transmembrane region" description="Helical" evidence="2">
    <location>
        <begin position="115"/>
        <end position="134"/>
    </location>
</feature>
<reference evidence="3" key="1">
    <citation type="submission" date="2023-06" db="EMBL/GenBank/DDBJ databases">
        <title>Genome sequence of Methanosarcinaceae archaeon Ag5.</title>
        <authorList>
            <person name="Protasov E."/>
            <person name="Platt K."/>
            <person name="Poehlein A."/>
            <person name="Daniel R."/>
            <person name="Brune A."/>
        </authorList>
    </citation>
    <scope>NUCLEOTIDE SEQUENCE</scope>
    <source>
        <strain evidence="3">Ag5</strain>
    </source>
</reference>
<protein>
    <recommendedName>
        <fullName evidence="5">DUF131 domain-containing protein</fullName>
    </recommendedName>
</protein>
<keyword evidence="2" id="KW-0472">Membrane</keyword>
<keyword evidence="4" id="KW-1185">Reference proteome</keyword>
<comment type="caution">
    <text evidence="3">The sequence shown here is derived from an EMBL/GenBank/DDBJ whole genome shotgun (WGS) entry which is preliminary data.</text>
</comment>
<dbReference type="EMBL" id="JAWDKD010000018">
    <property type="protein sequence ID" value="MDV0447089.1"/>
    <property type="molecule type" value="Genomic_DNA"/>
</dbReference>
<evidence type="ECO:0008006" key="5">
    <source>
        <dbReference type="Google" id="ProtNLM"/>
    </source>
</evidence>
<dbReference type="AlphaFoldDB" id="A0AAE4MJ50"/>
<gene>
    <name evidence="3" type="ORF">MsAg5_09630</name>
</gene>
<feature type="transmembrane region" description="Helical" evidence="2">
    <location>
        <begin position="6"/>
        <end position="30"/>
    </location>
</feature>
<name>A0AAE4MJ50_9EURY</name>